<reference evidence="1 2" key="1">
    <citation type="submission" date="2021-06" db="EMBL/GenBank/DDBJ databases">
        <title>Caerostris darwini draft genome.</title>
        <authorList>
            <person name="Kono N."/>
            <person name="Arakawa K."/>
        </authorList>
    </citation>
    <scope>NUCLEOTIDE SEQUENCE [LARGE SCALE GENOMIC DNA]</scope>
</reference>
<dbReference type="EMBL" id="BPLQ01009629">
    <property type="protein sequence ID" value="GIY45445.1"/>
    <property type="molecule type" value="Genomic_DNA"/>
</dbReference>
<proteinExistence type="predicted"/>
<comment type="caution">
    <text evidence="1">The sequence shown here is derived from an EMBL/GenBank/DDBJ whole genome shotgun (WGS) entry which is preliminary data.</text>
</comment>
<name>A0AAV4TH45_9ARAC</name>
<evidence type="ECO:0000313" key="1">
    <source>
        <dbReference type="EMBL" id="GIY45445.1"/>
    </source>
</evidence>
<accession>A0AAV4TH45</accession>
<organism evidence="1 2">
    <name type="scientific">Caerostris darwini</name>
    <dbReference type="NCBI Taxonomy" id="1538125"/>
    <lineage>
        <taxon>Eukaryota</taxon>
        <taxon>Metazoa</taxon>
        <taxon>Ecdysozoa</taxon>
        <taxon>Arthropoda</taxon>
        <taxon>Chelicerata</taxon>
        <taxon>Arachnida</taxon>
        <taxon>Araneae</taxon>
        <taxon>Araneomorphae</taxon>
        <taxon>Entelegynae</taxon>
        <taxon>Araneoidea</taxon>
        <taxon>Araneidae</taxon>
        <taxon>Caerostris</taxon>
    </lineage>
</organism>
<dbReference type="AlphaFoldDB" id="A0AAV4TH45"/>
<keyword evidence="2" id="KW-1185">Reference proteome</keyword>
<evidence type="ECO:0000313" key="2">
    <source>
        <dbReference type="Proteomes" id="UP001054837"/>
    </source>
</evidence>
<dbReference type="Proteomes" id="UP001054837">
    <property type="component" value="Unassembled WGS sequence"/>
</dbReference>
<sequence>MWTDADGGFNLQTQMATLLCHSQGIPHDSGGGRQGRPIAVRNSIRKFFRGVLWREMSIQGTKFVWVESLRSVSIDCGGGYLPENQFHLFFC</sequence>
<gene>
    <name evidence="1" type="ORF">CDAR_71751</name>
</gene>
<protein>
    <submittedName>
        <fullName evidence="1">Uncharacterized protein</fullName>
    </submittedName>
</protein>